<dbReference type="EMBL" id="MLJW01001765">
    <property type="protein sequence ID" value="OIQ76815.1"/>
    <property type="molecule type" value="Genomic_DNA"/>
</dbReference>
<feature type="region of interest" description="Disordered" evidence="1">
    <location>
        <begin position="16"/>
        <end position="43"/>
    </location>
</feature>
<name>A0A1J5Q9Z5_9ZZZZ</name>
<proteinExistence type="predicted"/>
<gene>
    <name evidence="2" type="ORF">GALL_414950</name>
</gene>
<organism evidence="2">
    <name type="scientific">mine drainage metagenome</name>
    <dbReference type="NCBI Taxonomy" id="410659"/>
    <lineage>
        <taxon>unclassified sequences</taxon>
        <taxon>metagenomes</taxon>
        <taxon>ecological metagenomes</taxon>
    </lineage>
</organism>
<accession>A0A1J5Q9Z5</accession>
<sequence>MPRKDRVIIAQRQNLAPQTGRHRAGRAGWQVGSPNRAGEKYIPGKNRRLFPRDANQDRALGVSRGMIDDQVKPCQGDPTTVAEFMDRIWFAEGQAPKELTERATVGEGSFRVGKEFTVGAVNVGGDAFGAADRPDREGVV</sequence>
<evidence type="ECO:0000256" key="1">
    <source>
        <dbReference type="SAM" id="MobiDB-lite"/>
    </source>
</evidence>
<comment type="caution">
    <text evidence="2">The sequence shown here is derived from an EMBL/GenBank/DDBJ whole genome shotgun (WGS) entry which is preliminary data.</text>
</comment>
<evidence type="ECO:0000313" key="2">
    <source>
        <dbReference type="EMBL" id="OIQ76815.1"/>
    </source>
</evidence>
<dbReference type="AlphaFoldDB" id="A0A1J5Q9Z5"/>
<protein>
    <submittedName>
        <fullName evidence="2">Uncharacterized protein</fullName>
    </submittedName>
</protein>
<reference evidence="2" key="1">
    <citation type="submission" date="2016-10" db="EMBL/GenBank/DDBJ databases">
        <title>Sequence of Gallionella enrichment culture.</title>
        <authorList>
            <person name="Poehlein A."/>
            <person name="Muehling M."/>
            <person name="Daniel R."/>
        </authorList>
    </citation>
    <scope>NUCLEOTIDE SEQUENCE</scope>
</reference>